<feature type="chain" id="PRO_5043406473" evidence="1">
    <location>
        <begin position="22"/>
        <end position="141"/>
    </location>
</feature>
<name>A0AAV7IQ98_COTGL</name>
<dbReference type="Proteomes" id="UP000826195">
    <property type="component" value="Unassembled WGS sequence"/>
</dbReference>
<evidence type="ECO:0000313" key="2">
    <source>
        <dbReference type="EMBL" id="KAH0554865.1"/>
    </source>
</evidence>
<comment type="caution">
    <text evidence="2">The sequence shown here is derived from an EMBL/GenBank/DDBJ whole genome shotgun (WGS) entry which is preliminary data.</text>
</comment>
<gene>
    <name evidence="2" type="ORF">KQX54_013461</name>
</gene>
<organism evidence="2 3">
    <name type="scientific">Cotesia glomerata</name>
    <name type="common">Lepidopteran parasitic wasp</name>
    <name type="synonym">Apanteles glomeratus</name>
    <dbReference type="NCBI Taxonomy" id="32391"/>
    <lineage>
        <taxon>Eukaryota</taxon>
        <taxon>Metazoa</taxon>
        <taxon>Ecdysozoa</taxon>
        <taxon>Arthropoda</taxon>
        <taxon>Hexapoda</taxon>
        <taxon>Insecta</taxon>
        <taxon>Pterygota</taxon>
        <taxon>Neoptera</taxon>
        <taxon>Endopterygota</taxon>
        <taxon>Hymenoptera</taxon>
        <taxon>Apocrita</taxon>
        <taxon>Ichneumonoidea</taxon>
        <taxon>Braconidae</taxon>
        <taxon>Microgastrinae</taxon>
        <taxon>Cotesia</taxon>
    </lineage>
</organism>
<sequence length="141" mass="16354">MKIYIERTLLALALLFAYSDALYLEDSTVKPEARRFTYKCSSDFATLYFKPDDTTYAVAMVVDKNKPECRTFKKNNSYYPPALEVNFSNCSLGHKIFDVLLAELGVFENMNTYYETIVDCEVSDEQYDTIFEYDLSKVESQ</sequence>
<proteinExistence type="predicted"/>
<feature type="signal peptide" evidence="1">
    <location>
        <begin position="1"/>
        <end position="21"/>
    </location>
</feature>
<dbReference type="AlphaFoldDB" id="A0AAV7IQ98"/>
<keyword evidence="3" id="KW-1185">Reference proteome</keyword>
<accession>A0AAV7IQ98</accession>
<evidence type="ECO:0000256" key="1">
    <source>
        <dbReference type="SAM" id="SignalP"/>
    </source>
</evidence>
<keyword evidence="1" id="KW-0732">Signal</keyword>
<evidence type="ECO:0000313" key="3">
    <source>
        <dbReference type="Proteomes" id="UP000826195"/>
    </source>
</evidence>
<reference evidence="2 3" key="1">
    <citation type="journal article" date="2021" name="J. Hered.">
        <title>A chromosome-level genome assembly of the parasitoid wasp, Cotesia glomerata (Hymenoptera: Braconidae).</title>
        <authorList>
            <person name="Pinto B.J."/>
            <person name="Weis J.J."/>
            <person name="Gamble T."/>
            <person name="Ode P.J."/>
            <person name="Paul R."/>
            <person name="Zaspel J.M."/>
        </authorList>
    </citation>
    <scope>NUCLEOTIDE SEQUENCE [LARGE SCALE GENOMIC DNA]</scope>
    <source>
        <strain evidence="2">CgM1</strain>
    </source>
</reference>
<protein>
    <submittedName>
        <fullName evidence="2">Uncharacterized protein</fullName>
    </submittedName>
</protein>
<dbReference type="EMBL" id="JAHXZJ010001119">
    <property type="protein sequence ID" value="KAH0554865.1"/>
    <property type="molecule type" value="Genomic_DNA"/>
</dbReference>